<comment type="caution">
    <text evidence="8">The sequence shown here is derived from an EMBL/GenBank/DDBJ whole genome shotgun (WGS) entry which is preliminary data.</text>
</comment>
<gene>
    <name evidence="8" type="ORF">GRAN_4987</name>
</gene>
<evidence type="ECO:0000256" key="6">
    <source>
        <dbReference type="ARBA" id="ARBA00023136"/>
    </source>
</evidence>
<evidence type="ECO:0000256" key="2">
    <source>
        <dbReference type="ARBA" id="ARBA00022448"/>
    </source>
</evidence>
<dbReference type="InterPro" id="IPR001046">
    <property type="entry name" value="NRAMP_fam"/>
</dbReference>
<keyword evidence="9" id="KW-1185">Reference proteome</keyword>
<reference evidence="9" key="2">
    <citation type="submission" date="2019-02" db="EMBL/GenBank/DDBJ databases">
        <title>Granulicella sibirica sp. nov., a psychrotolerant acidobacterium isolated from an organic soil layer in forested tundra, West Siberia.</title>
        <authorList>
            <person name="Oshkin I.Y."/>
            <person name="Kulichevskaya I.S."/>
            <person name="Rijpstra W.I.C."/>
            <person name="Sinninghe Damste J.S."/>
            <person name="Rakitin A.L."/>
            <person name="Ravin N.V."/>
            <person name="Dedysh S.N."/>
        </authorList>
    </citation>
    <scope>NUCLEOTIDE SEQUENCE [LARGE SCALE GENOMIC DNA]</scope>
    <source>
        <strain evidence="9">AF10</strain>
    </source>
</reference>
<feature type="transmembrane region" description="Helical" evidence="7">
    <location>
        <begin position="385"/>
        <end position="410"/>
    </location>
</feature>
<dbReference type="GO" id="GO:0005384">
    <property type="term" value="F:manganese ion transmembrane transporter activity"/>
    <property type="evidence" value="ECO:0007669"/>
    <property type="project" value="TreeGrafter"/>
</dbReference>
<dbReference type="GO" id="GO:0015293">
    <property type="term" value="F:symporter activity"/>
    <property type="evidence" value="ECO:0007669"/>
    <property type="project" value="UniProtKB-KW"/>
</dbReference>
<protein>
    <submittedName>
        <fullName evidence="8">Manganese transport protein MntH</fullName>
    </submittedName>
</protein>
<dbReference type="Proteomes" id="UP000289437">
    <property type="component" value="Unassembled WGS sequence"/>
</dbReference>
<dbReference type="GO" id="GO:0015086">
    <property type="term" value="F:cadmium ion transmembrane transporter activity"/>
    <property type="evidence" value="ECO:0007669"/>
    <property type="project" value="TreeGrafter"/>
</dbReference>
<feature type="transmembrane region" description="Helical" evidence="7">
    <location>
        <begin position="280"/>
        <end position="305"/>
    </location>
</feature>
<comment type="subcellular location">
    <subcellularLocation>
        <location evidence="1">Membrane</location>
        <topology evidence="1">Multi-pass membrane protein</topology>
    </subcellularLocation>
</comment>
<feature type="transmembrane region" description="Helical" evidence="7">
    <location>
        <begin position="176"/>
        <end position="194"/>
    </location>
</feature>
<organism evidence="8 9">
    <name type="scientific">Granulicella sibirica</name>
    <dbReference type="NCBI Taxonomy" id="2479048"/>
    <lineage>
        <taxon>Bacteria</taxon>
        <taxon>Pseudomonadati</taxon>
        <taxon>Acidobacteriota</taxon>
        <taxon>Terriglobia</taxon>
        <taxon>Terriglobales</taxon>
        <taxon>Acidobacteriaceae</taxon>
        <taxon>Granulicella</taxon>
    </lineage>
</organism>
<sequence length="412" mass="43622">MRSVGLGLITGAADDDCSAIGTYAQAGAQLGYAALWTAPVTLPMMVAVVYLSGKLGLVTGQGLFSVLRNQAPRALVYLILIGVLIGNIIEAGADIGGMAAGLGLLIHLPGWTLVMSISALALVFQIWGTYSFIRNVLRVLALSLLAYVGSALLAHPSLPQVVRGTFVPSIHFDRDTLAILVAIIGTSLSAYLYTWQSNEEVEEKVEAGKTTAVTRRGATTAELRSSLWDVLFGMLFSNAVMYFIILSTAATLFIRGHHQIASATEAAEALRPLAGKAASLLFALGFVVVGFLAVPVMTTGAAYDLCQIMGWKNGLSYKPRQAKKFYGAIALFTLVAMAINFAGINPMRALVFAGIVQGFSTPPLMLLIMILTNRPAIMGDRVNGPVVNALGWVTTAVIFSASIALVISLFKH</sequence>
<reference evidence="8 9" key="1">
    <citation type="submission" date="2018-11" db="EMBL/GenBank/DDBJ databases">
        <authorList>
            <person name="Mardanov A.V."/>
            <person name="Ravin N.V."/>
            <person name="Dedysh S.N."/>
        </authorList>
    </citation>
    <scope>NUCLEOTIDE SEQUENCE [LARGE SCALE GENOMIC DNA]</scope>
    <source>
        <strain evidence="8 9">AF10</strain>
    </source>
</reference>
<evidence type="ECO:0000313" key="9">
    <source>
        <dbReference type="Proteomes" id="UP000289437"/>
    </source>
</evidence>
<proteinExistence type="predicted"/>
<keyword evidence="6 7" id="KW-0472">Membrane</keyword>
<evidence type="ECO:0000256" key="7">
    <source>
        <dbReference type="SAM" id="Phobius"/>
    </source>
</evidence>
<evidence type="ECO:0000256" key="3">
    <source>
        <dbReference type="ARBA" id="ARBA00022692"/>
    </source>
</evidence>
<evidence type="ECO:0000256" key="1">
    <source>
        <dbReference type="ARBA" id="ARBA00004141"/>
    </source>
</evidence>
<feature type="transmembrane region" description="Helical" evidence="7">
    <location>
        <begin position="325"/>
        <end position="344"/>
    </location>
</feature>
<evidence type="ECO:0000313" key="8">
    <source>
        <dbReference type="EMBL" id="RXH54018.1"/>
    </source>
</evidence>
<keyword evidence="5 7" id="KW-1133">Transmembrane helix</keyword>
<keyword evidence="3 7" id="KW-0812">Transmembrane</keyword>
<feature type="transmembrane region" description="Helical" evidence="7">
    <location>
        <begin position="33"/>
        <end position="53"/>
    </location>
</feature>
<accession>A0A4Q0SWS1</accession>
<evidence type="ECO:0000256" key="4">
    <source>
        <dbReference type="ARBA" id="ARBA00022847"/>
    </source>
</evidence>
<keyword evidence="4" id="KW-0769">Symport</keyword>
<dbReference type="EMBL" id="RDSM01000006">
    <property type="protein sequence ID" value="RXH54018.1"/>
    <property type="molecule type" value="Genomic_DNA"/>
</dbReference>
<dbReference type="Pfam" id="PF01566">
    <property type="entry name" value="Nramp"/>
    <property type="match status" value="1"/>
</dbReference>
<feature type="transmembrane region" description="Helical" evidence="7">
    <location>
        <begin position="230"/>
        <end position="254"/>
    </location>
</feature>
<keyword evidence="2" id="KW-0813">Transport</keyword>
<dbReference type="PANTHER" id="PTHR11706:SF33">
    <property type="entry name" value="NATURAL RESISTANCE-ASSOCIATED MACROPHAGE PROTEIN 2"/>
    <property type="match status" value="1"/>
</dbReference>
<dbReference type="AlphaFoldDB" id="A0A4Q0SWS1"/>
<dbReference type="GO" id="GO:0034755">
    <property type="term" value="P:iron ion transmembrane transport"/>
    <property type="evidence" value="ECO:0007669"/>
    <property type="project" value="TreeGrafter"/>
</dbReference>
<dbReference type="PANTHER" id="PTHR11706">
    <property type="entry name" value="SOLUTE CARRIER PROTEIN FAMILY 11 MEMBER"/>
    <property type="match status" value="1"/>
</dbReference>
<name>A0A4Q0SWS1_9BACT</name>
<evidence type="ECO:0000256" key="5">
    <source>
        <dbReference type="ARBA" id="ARBA00022989"/>
    </source>
</evidence>
<feature type="transmembrane region" description="Helical" evidence="7">
    <location>
        <begin position="350"/>
        <end position="373"/>
    </location>
</feature>
<feature type="transmembrane region" description="Helical" evidence="7">
    <location>
        <begin position="99"/>
        <end position="124"/>
    </location>
</feature>
<feature type="transmembrane region" description="Helical" evidence="7">
    <location>
        <begin position="136"/>
        <end position="156"/>
    </location>
</feature>
<dbReference type="GO" id="GO:0005886">
    <property type="term" value="C:plasma membrane"/>
    <property type="evidence" value="ECO:0007669"/>
    <property type="project" value="TreeGrafter"/>
</dbReference>
<feature type="transmembrane region" description="Helical" evidence="7">
    <location>
        <begin position="74"/>
        <end position="93"/>
    </location>
</feature>